<keyword evidence="1" id="KW-0689">Ribosomal protein</keyword>
<evidence type="ECO:0000313" key="2">
    <source>
        <dbReference type="Proteomes" id="UP000275777"/>
    </source>
</evidence>
<keyword evidence="1" id="KW-0687">Ribonucleoprotein</keyword>
<accession>A0A3S4HLA6</accession>
<reference evidence="1 2" key="1">
    <citation type="submission" date="2018-12" db="EMBL/GenBank/DDBJ databases">
        <authorList>
            <consortium name="Pathogen Informatics"/>
        </authorList>
    </citation>
    <scope>NUCLEOTIDE SEQUENCE [LARGE SCALE GENOMIC DNA]</scope>
    <source>
        <strain evidence="1 2">NCTC9695</strain>
    </source>
</reference>
<dbReference type="GO" id="GO:0005840">
    <property type="term" value="C:ribosome"/>
    <property type="evidence" value="ECO:0007669"/>
    <property type="project" value="UniProtKB-KW"/>
</dbReference>
<evidence type="ECO:0000313" key="1">
    <source>
        <dbReference type="EMBL" id="VEB44819.1"/>
    </source>
</evidence>
<dbReference type="GO" id="GO:0006412">
    <property type="term" value="P:translation"/>
    <property type="evidence" value="ECO:0007669"/>
    <property type="project" value="InterPro"/>
</dbReference>
<dbReference type="EMBL" id="LR134182">
    <property type="protein sequence ID" value="VEB44819.1"/>
    <property type="molecule type" value="Genomic_DNA"/>
</dbReference>
<dbReference type="Proteomes" id="UP000275777">
    <property type="component" value="Chromosome"/>
</dbReference>
<proteinExistence type="predicted"/>
<name>A0A3S4HLA6_CHRVL</name>
<dbReference type="GO" id="GO:0003735">
    <property type="term" value="F:structural constituent of ribosome"/>
    <property type="evidence" value="ECO:0007669"/>
    <property type="project" value="InterPro"/>
</dbReference>
<organism evidence="1 2">
    <name type="scientific">Chromobacterium violaceum</name>
    <dbReference type="NCBI Taxonomy" id="536"/>
    <lineage>
        <taxon>Bacteria</taxon>
        <taxon>Pseudomonadati</taxon>
        <taxon>Pseudomonadota</taxon>
        <taxon>Betaproteobacteria</taxon>
        <taxon>Neisseriales</taxon>
        <taxon>Chromobacteriaceae</taxon>
        <taxon>Chromobacterium</taxon>
    </lineage>
</organism>
<dbReference type="Gene3D" id="3.30.70.60">
    <property type="match status" value="1"/>
</dbReference>
<dbReference type="SUPFAM" id="SSF54995">
    <property type="entry name" value="Ribosomal protein S6"/>
    <property type="match status" value="1"/>
</dbReference>
<sequence>MNVECQAETLAEIEHAFKFNDAVLRHLTIKMDRAISDASPMMKDEKAKNLLDAQPAAEVEASA</sequence>
<gene>
    <name evidence="1" type="primary">rpsF_1</name>
    <name evidence="1" type="ORF">NCTC9695_05323</name>
</gene>
<dbReference type="GO" id="GO:0019843">
    <property type="term" value="F:rRNA binding"/>
    <property type="evidence" value="ECO:0007669"/>
    <property type="project" value="InterPro"/>
</dbReference>
<dbReference type="InterPro" id="IPR014717">
    <property type="entry name" value="Transl_elong_EF1B/ribsomal_bS6"/>
</dbReference>
<dbReference type="AlphaFoldDB" id="A0A3S4HLA6"/>
<protein>
    <submittedName>
        <fullName evidence="1">30S ribosomal protein S6</fullName>
    </submittedName>
</protein>
<dbReference type="InterPro" id="IPR035980">
    <property type="entry name" value="Ribosomal_bS6_sf"/>
</dbReference>